<feature type="domain" description="DUF1559" evidence="3">
    <location>
        <begin position="43"/>
        <end position="381"/>
    </location>
</feature>
<dbReference type="PANTHER" id="PTHR30093">
    <property type="entry name" value="GENERAL SECRETION PATHWAY PROTEIN G"/>
    <property type="match status" value="1"/>
</dbReference>
<evidence type="ECO:0000256" key="1">
    <source>
        <dbReference type="SAM" id="MobiDB-lite"/>
    </source>
</evidence>
<organism evidence="4 5">
    <name type="scientific">Rubripirellula obstinata</name>
    <dbReference type="NCBI Taxonomy" id="406547"/>
    <lineage>
        <taxon>Bacteria</taxon>
        <taxon>Pseudomonadati</taxon>
        <taxon>Planctomycetota</taxon>
        <taxon>Planctomycetia</taxon>
        <taxon>Pirellulales</taxon>
        <taxon>Pirellulaceae</taxon>
        <taxon>Rubripirellula</taxon>
    </lineage>
</organism>
<keyword evidence="2" id="KW-0472">Membrane</keyword>
<dbReference type="InterPro" id="IPR027558">
    <property type="entry name" value="Pre_pil_HX9DG_C"/>
</dbReference>
<protein>
    <recommendedName>
        <fullName evidence="3">DUF1559 domain-containing protein</fullName>
    </recommendedName>
</protein>
<evidence type="ECO:0000259" key="3">
    <source>
        <dbReference type="Pfam" id="PF07596"/>
    </source>
</evidence>
<dbReference type="InterPro" id="IPR011453">
    <property type="entry name" value="DUF1559"/>
</dbReference>
<name>A0A5B1CGK0_9BACT</name>
<comment type="caution">
    <text evidence="4">The sequence shown here is derived from an EMBL/GenBank/DDBJ whole genome shotgun (WGS) entry which is preliminary data.</text>
</comment>
<feature type="transmembrane region" description="Helical" evidence="2">
    <location>
        <begin position="20"/>
        <end position="42"/>
    </location>
</feature>
<sequence length="432" mass="46217">MSLVNHRGHFAGQKSWTGFTMIEILAVVAIIGVLVGLLLPAIQASREGARRMSCSSNLSQVGLAVVGYHHAFDQFPVQLSGTDGSLIAGQDNDRRLSIFVALLPFMDNTSLADQIGHAHPKVLYDPTGGYIDQQFSMQQNSETVAETWPAGGPETFQSQYRWWHVEPLGLRCPSDPGMGHPSMGRCNYAICLGDGVVASSTGPLKEVEGTFVFDPQRALETEIAMRGVFVPRRVTKFADVTDGLSQTILLGEICTDLGDGDNRTAPVAVSLTQTAKLLRDVPLLASKLNWRDADRPQFWKSGAPFLTAGESSSSKRGHRWADGMPLFTGFNTILPPNREIALALDQEDSDGVLPPSSRHQGGVQICMADGAVSFVTDSIDAGNSSQPTVHAGSHPEAESKDAATIPSPYGVWGALGTRASSEVGAGDFEVID</sequence>
<evidence type="ECO:0000313" key="5">
    <source>
        <dbReference type="Proteomes" id="UP000322699"/>
    </source>
</evidence>
<evidence type="ECO:0000313" key="4">
    <source>
        <dbReference type="EMBL" id="KAA1259065.1"/>
    </source>
</evidence>
<feature type="region of interest" description="Disordered" evidence="1">
    <location>
        <begin position="383"/>
        <end position="404"/>
    </location>
</feature>
<dbReference type="AlphaFoldDB" id="A0A5B1CGK0"/>
<gene>
    <name evidence="4" type="ORF">LF1_15910</name>
</gene>
<dbReference type="PANTHER" id="PTHR30093:SF2">
    <property type="entry name" value="TYPE II SECRETION SYSTEM PROTEIN H"/>
    <property type="match status" value="1"/>
</dbReference>
<dbReference type="RefSeq" id="WP_149752668.1">
    <property type="nucleotide sequence ID" value="NZ_LWSK01000032.1"/>
</dbReference>
<dbReference type="Gene3D" id="3.30.700.10">
    <property type="entry name" value="Glycoprotein, Type 4 Pilin"/>
    <property type="match status" value="1"/>
</dbReference>
<dbReference type="NCBIfam" id="TIGR04294">
    <property type="entry name" value="pre_pil_HX9DG"/>
    <property type="match status" value="1"/>
</dbReference>
<dbReference type="EMBL" id="VRLW01000001">
    <property type="protein sequence ID" value="KAA1259065.1"/>
    <property type="molecule type" value="Genomic_DNA"/>
</dbReference>
<proteinExistence type="predicted"/>
<keyword evidence="2" id="KW-1133">Transmembrane helix</keyword>
<keyword evidence="2" id="KW-0812">Transmembrane</keyword>
<dbReference type="NCBIfam" id="TIGR02532">
    <property type="entry name" value="IV_pilin_GFxxxE"/>
    <property type="match status" value="1"/>
</dbReference>
<dbReference type="SUPFAM" id="SSF54523">
    <property type="entry name" value="Pili subunits"/>
    <property type="match status" value="1"/>
</dbReference>
<dbReference type="Proteomes" id="UP000322699">
    <property type="component" value="Unassembled WGS sequence"/>
</dbReference>
<dbReference type="Pfam" id="PF07596">
    <property type="entry name" value="SBP_bac_10"/>
    <property type="match status" value="1"/>
</dbReference>
<keyword evidence="5" id="KW-1185">Reference proteome</keyword>
<dbReference type="OrthoDB" id="261001at2"/>
<dbReference type="InterPro" id="IPR012902">
    <property type="entry name" value="N_methyl_site"/>
</dbReference>
<evidence type="ECO:0000256" key="2">
    <source>
        <dbReference type="SAM" id="Phobius"/>
    </source>
</evidence>
<dbReference type="InterPro" id="IPR045584">
    <property type="entry name" value="Pilin-like"/>
</dbReference>
<accession>A0A5B1CGK0</accession>
<reference evidence="4 5" key="1">
    <citation type="submission" date="2019-08" db="EMBL/GenBank/DDBJ databases">
        <title>Deep-cultivation of Planctomycetes and their phenomic and genomic characterization uncovers novel biology.</title>
        <authorList>
            <person name="Wiegand S."/>
            <person name="Jogler M."/>
            <person name="Boedeker C."/>
            <person name="Pinto D."/>
            <person name="Vollmers J."/>
            <person name="Rivas-Marin E."/>
            <person name="Kohn T."/>
            <person name="Peeters S.H."/>
            <person name="Heuer A."/>
            <person name="Rast P."/>
            <person name="Oberbeckmann S."/>
            <person name="Bunk B."/>
            <person name="Jeske O."/>
            <person name="Meyerdierks A."/>
            <person name="Storesund J.E."/>
            <person name="Kallscheuer N."/>
            <person name="Luecker S."/>
            <person name="Lage O.M."/>
            <person name="Pohl T."/>
            <person name="Merkel B.J."/>
            <person name="Hornburger P."/>
            <person name="Mueller R.-W."/>
            <person name="Bruemmer F."/>
            <person name="Labrenz M."/>
            <person name="Spormann A.M."/>
            <person name="Op Den Camp H."/>
            <person name="Overmann J."/>
            <person name="Amann R."/>
            <person name="Jetten M.S.M."/>
            <person name="Mascher T."/>
            <person name="Medema M.H."/>
            <person name="Devos D.P."/>
            <person name="Kaster A.-K."/>
            <person name="Ovreas L."/>
            <person name="Rohde M."/>
            <person name="Galperin M.Y."/>
            <person name="Jogler C."/>
        </authorList>
    </citation>
    <scope>NUCLEOTIDE SEQUENCE [LARGE SCALE GENOMIC DNA]</scope>
    <source>
        <strain evidence="4 5">LF1</strain>
    </source>
</reference>